<sequence length="207" mass="24770">MSWHQEYEELSNKDKDTFSKAANLLLGQSFLVYEREEDRLFYRFVERYLDIFSEYFFLSGWDLHHNKRFSVLQLYNRYGRNRYRFTLQETIVLFILRLLYDEKQQALRLTQEVLISGEEIQGKYMALEIKNRLPARDDLEKALKLFSSFSILDLKRGQWKDPDAVYLLYPTILLVVDVPSLERLADWINAGESKEDKEDATDRNQAD</sequence>
<dbReference type="RefSeq" id="WP_092469060.1">
    <property type="nucleotide sequence ID" value="NZ_FOOX01000002.1"/>
</dbReference>
<reference evidence="2" key="1">
    <citation type="submission" date="2016-10" db="EMBL/GenBank/DDBJ databases">
        <authorList>
            <person name="Varghese N."/>
            <person name="Submissions S."/>
        </authorList>
    </citation>
    <scope>NUCLEOTIDE SEQUENCE [LARGE SCALE GENOMIC DNA]</scope>
    <source>
        <strain evidence="2">DSM 17038</strain>
    </source>
</reference>
<dbReference type="AlphaFoldDB" id="A0A1I2PFN3"/>
<dbReference type="InterPro" id="IPR025449">
    <property type="entry name" value="JetB"/>
</dbReference>
<name>A0A1I2PFN3_9FIRM</name>
<dbReference type="Pfam" id="PF13835">
    <property type="entry name" value="DUF4194"/>
    <property type="match status" value="1"/>
</dbReference>
<evidence type="ECO:0000313" key="2">
    <source>
        <dbReference type="Proteomes" id="UP000199337"/>
    </source>
</evidence>
<protein>
    <recommendedName>
        <fullName evidence="3">DUF4194 domain-containing protein</fullName>
    </recommendedName>
</protein>
<dbReference type="OrthoDB" id="160982at2"/>
<dbReference type="EMBL" id="FOOX01000002">
    <property type="protein sequence ID" value="SFG14874.1"/>
    <property type="molecule type" value="Genomic_DNA"/>
</dbReference>
<organism evidence="1 2">
    <name type="scientific">Desulfotruncus arcticus DSM 17038</name>
    <dbReference type="NCBI Taxonomy" id="1121424"/>
    <lineage>
        <taxon>Bacteria</taxon>
        <taxon>Bacillati</taxon>
        <taxon>Bacillota</taxon>
        <taxon>Clostridia</taxon>
        <taxon>Eubacteriales</taxon>
        <taxon>Desulfallaceae</taxon>
        <taxon>Desulfotruncus</taxon>
    </lineage>
</organism>
<evidence type="ECO:0000313" key="1">
    <source>
        <dbReference type="EMBL" id="SFG14874.1"/>
    </source>
</evidence>
<evidence type="ECO:0008006" key="3">
    <source>
        <dbReference type="Google" id="ProtNLM"/>
    </source>
</evidence>
<dbReference type="STRING" id="341036.SAMN05660649_00878"/>
<proteinExistence type="predicted"/>
<gene>
    <name evidence="1" type="ORF">SAMN05660649_00878</name>
</gene>
<dbReference type="Proteomes" id="UP000199337">
    <property type="component" value="Unassembled WGS sequence"/>
</dbReference>
<accession>A0A1I2PFN3</accession>
<keyword evidence="2" id="KW-1185">Reference proteome</keyword>